<sequence length="157" mass="17687">MAIILNRTFHSEAEIQQFAQTLAHHVQNLKHSIVIYLEGDLGAGKTTLARGFIQTFGFQRVKSPTYSLVESYQNQTISIHHFDCYRLSDPEELEYIGIREYSTGNHIQLIEWAELGKGMIAPADLIIHISGEDNSRTLALTAQSNIGEKLLQFLQTA</sequence>
<evidence type="ECO:0000256" key="4">
    <source>
        <dbReference type="ARBA" id="ARBA00022490"/>
    </source>
</evidence>
<evidence type="ECO:0000256" key="2">
    <source>
        <dbReference type="ARBA" id="ARBA00007599"/>
    </source>
</evidence>
<dbReference type="NCBIfam" id="TIGR00150">
    <property type="entry name" value="T6A_YjeE"/>
    <property type="match status" value="1"/>
</dbReference>
<keyword evidence="7" id="KW-0547">Nucleotide-binding</keyword>
<protein>
    <recommendedName>
        <fullName evidence="3">tRNA threonylcarbamoyladenosine biosynthesis protein TsaE</fullName>
    </recommendedName>
    <alternativeName>
        <fullName evidence="10">t(6)A37 threonylcarbamoyladenosine biosynthesis protein TsaE</fullName>
    </alternativeName>
</protein>
<evidence type="ECO:0000256" key="3">
    <source>
        <dbReference type="ARBA" id="ARBA00019010"/>
    </source>
</evidence>
<dbReference type="AlphaFoldDB" id="A0A1J5UJM7"/>
<dbReference type="Pfam" id="PF02367">
    <property type="entry name" value="TsaE"/>
    <property type="match status" value="1"/>
</dbReference>
<comment type="caution">
    <text evidence="11">The sequence shown here is derived from an EMBL/GenBank/DDBJ whole genome shotgun (WGS) entry which is preliminary data.</text>
</comment>
<keyword evidence="11" id="KW-0808">Transferase</keyword>
<evidence type="ECO:0000256" key="5">
    <source>
        <dbReference type="ARBA" id="ARBA00022694"/>
    </source>
</evidence>
<dbReference type="Proteomes" id="UP000182798">
    <property type="component" value="Unassembled WGS sequence"/>
</dbReference>
<evidence type="ECO:0000256" key="8">
    <source>
        <dbReference type="ARBA" id="ARBA00022840"/>
    </source>
</evidence>
<keyword evidence="4" id="KW-0963">Cytoplasm</keyword>
<reference evidence="12" key="1">
    <citation type="submission" date="2016-09" db="EMBL/GenBank/DDBJ databases">
        <title>Genome Sequence of Bathymodiolus thermophilus sulfur-oxidizing gill endosymbiont.</title>
        <authorList>
            <person name="Ponnudurai R."/>
            <person name="Kleiner M."/>
            <person name="Sayavedra L."/>
            <person name="Thuermer A."/>
            <person name="Felbeck H."/>
            <person name="Schlueter R."/>
            <person name="Schweder T."/>
            <person name="Markert S."/>
        </authorList>
    </citation>
    <scope>NUCLEOTIDE SEQUENCE [LARGE SCALE GENOMIC DNA]</scope>
    <source>
        <strain evidence="12">BAT/CrabSpa'14</strain>
    </source>
</reference>
<evidence type="ECO:0000313" key="11">
    <source>
        <dbReference type="EMBL" id="OIR24471.1"/>
    </source>
</evidence>
<keyword evidence="5" id="KW-0819">tRNA processing</keyword>
<evidence type="ECO:0000256" key="1">
    <source>
        <dbReference type="ARBA" id="ARBA00004496"/>
    </source>
</evidence>
<dbReference type="GO" id="GO:0005524">
    <property type="term" value="F:ATP binding"/>
    <property type="evidence" value="ECO:0007669"/>
    <property type="project" value="UniProtKB-KW"/>
</dbReference>
<comment type="subcellular location">
    <subcellularLocation>
        <location evidence="1">Cytoplasm</location>
    </subcellularLocation>
</comment>
<dbReference type="EMBL" id="MIQH01000652">
    <property type="protein sequence ID" value="OIR24471.1"/>
    <property type="molecule type" value="Genomic_DNA"/>
</dbReference>
<keyword evidence="9" id="KW-0460">Magnesium</keyword>
<dbReference type="GO" id="GO:0002949">
    <property type="term" value="P:tRNA threonylcarbamoyladenosine modification"/>
    <property type="evidence" value="ECO:0007669"/>
    <property type="project" value="InterPro"/>
</dbReference>
<evidence type="ECO:0000313" key="12">
    <source>
        <dbReference type="Proteomes" id="UP000182798"/>
    </source>
</evidence>
<dbReference type="PANTHER" id="PTHR33540:SF2">
    <property type="entry name" value="TRNA THREONYLCARBAMOYLADENOSINE BIOSYNTHESIS PROTEIN TSAE"/>
    <property type="match status" value="1"/>
</dbReference>
<dbReference type="GO" id="GO:0016740">
    <property type="term" value="F:transferase activity"/>
    <property type="evidence" value="ECO:0007669"/>
    <property type="project" value="UniProtKB-KW"/>
</dbReference>
<evidence type="ECO:0000256" key="7">
    <source>
        <dbReference type="ARBA" id="ARBA00022741"/>
    </source>
</evidence>
<evidence type="ECO:0000256" key="9">
    <source>
        <dbReference type="ARBA" id="ARBA00022842"/>
    </source>
</evidence>
<comment type="similarity">
    <text evidence="2">Belongs to the TsaE family.</text>
</comment>
<dbReference type="SUPFAM" id="SSF52540">
    <property type="entry name" value="P-loop containing nucleoside triphosphate hydrolases"/>
    <property type="match status" value="1"/>
</dbReference>
<evidence type="ECO:0000256" key="10">
    <source>
        <dbReference type="ARBA" id="ARBA00032441"/>
    </source>
</evidence>
<name>A0A1J5UJM7_9GAMM</name>
<organism evidence="11 12">
    <name type="scientific">Bathymodiolus thermophilus thioautotrophic gill symbiont</name>
    <dbReference type="NCBI Taxonomy" id="2360"/>
    <lineage>
        <taxon>Bacteria</taxon>
        <taxon>Pseudomonadati</taxon>
        <taxon>Pseudomonadota</taxon>
        <taxon>Gammaproteobacteria</taxon>
        <taxon>sulfur-oxidizing symbionts</taxon>
    </lineage>
</organism>
<gene>
    <name evidence="11" type="ORF">BGC33_10625</name>
</gene>
<dbReference type="GO" id="GO:0005737">
    <property type="term" value="C:cytoplasm"/>
    <property type="evidence" value="ECO:0007669"/>
    <property type="project" value="UniProtKB-SubCell"/>
</dbReference>
<dbReference type="InterPro" id="IPR003442">
    <property type="entry name" value="T6A_TsaE"/>
</dbReference>
<dbReference type="Gene3D" id="3.40.50.300">
    <property type="entry name" value="P-loop containing nucleotide triphosphate hydrolases"/>
    <property type="match status" value="1"/>
</dbReference>
<proteinExistence type="inferred from homology"/>
<keyword evidence="8" id="KW-0067">ATP-binding</keyword>
<dbReference type="GO" id="GO:0046872">
    <property type="term" value="F:metal ion binding"/>
    <property type="evidence" value="ECO:0007669"/>
    <property type="project" value="UniProtKB-KW"/>
</dbReference>
<dbReference type="InterPro" id="IPR027417">
    <property type="entry name" value="P-loop_NTPase"/>
</dbReference>
<dbReference type="PANTHER" id="PTHR33540">
    <property type="entry name" value="TRNA THREONYLCARBAMOYLADENOSINE BIOSYNTHESIS PROTEIN TSAE"/>
    <property type="match status" value="1"/>
</dbReference>
<keyword evidence="6" id="KW-0479">Metal-binding</keyword>
<accession>A0A1J5UJM7</accession>
<evidence type="ECO:0000256" key="6">
    <source>
        <dbReference type="ARBA" id="ARBA00022723"/>
    </source>
</evidence>